<keyword evidence="2" id="KW-1185">Reference proteome</keyword>
<dbReference type="EMBL" id="UZAF01001777">
    <property type="protein sequence ID" value="VDO09188.1"/>
    <property type="molecule type" value="Genomic_DNA"/>
</dbReference>
<evidence type="ECO:0000313" key="2">
    <source>
        <dbReference type="Proteomes" id="UP000268014"/>
    </source>
</evidence>
<organism evidence="1 2">
    <name type="scientific">Haemonchus placei</name>
    <name type="common">Barber's pole worm</name>
    <dbReference type="NCBI Taxonomy" id="6290"/>
    <lineage>
        <taxon>Eukaryota</taxon>
        <taxon>Metazoa</taxon>
        <taxon>Ecdysozoa</taxon>
        <taxon>Nematoda</taxon>
        <taxon>Chromadorea</taxon>
        <taxon>Rhabditida</taxon>
        <taxon>Rhabditina</taxon>
        <taxon>Rhabditomorpha</taxon>
        <taxon>Strongyloidea</taxon>
        <taxon>Trichostrongylidae</taxon>
        <taxon>Haemonchus</taxon>
    </lineage>
</organism>
<sequence length="43" mass="4977">MELVRCPVYSSTRSSLAVAMIRQLQRKTENLHKSSRMPKQSEV</sequence>
<reference evidence="1 2" key="1">
    <citation type="submission" date="2018-11" db="EMBL/GenBank/DDBJ databases">
        <authorList>
            <consortium name="Pathogen Informatics"/>
        </authorList>
    </citation>
    <scope>NUCLEOTIDE SEQUENCE [LARGE SCALE GENOMIC DNA]</scope>
    <source>
        <strain evidence="1 2">MHpl1</strain>
    </source>
</reference>
<accession>A0A3P7VUU4</accession>
<proteinExistence type="predicted"/>
<dbReference type="AlphaFoldDB" id="A0A3P7VUU4"/>
<dbReference type="Proteomes" id="UP000268014">
    <property type="component" value="Unassembled WGS sequence"/>
</dbReference>
<evidence type="ECO:0000313" key="1">
    <source>
        <dbReference type="EMBL" id="VDO09188.1"/>
    </source>
</evidence>
<gene>
    <name evidence="1" type="ORF">HPLM_LOCUS1373</name>
</gene>
<name>A0A3P7VUU4_HAEPC</name>
<protein>
    <submittedName>
        <fullName evidence="1">Uncharacterized protein</fullName>
    </submittedName>
</protein>